<protein>
    <submittedName>
        <fullName evidence="6">Ribosomal protein S10 domain-containing protein</fullName>
    </submittedName>
</protein>
<keyword evidence="2 6" id="KW-0689">Ribosomal protein</keyword>
<dbReference type="InterPro" id="IPR036838">
    <property type="entry name" value="Ribosomal_uS10_dom_sf"/>
</dbReference>
<dbReference type="GO" id="GO:1990904">
    <property type="term" value="C:ribonucleoprotein complex"/>
    <property type="evidence" value="ECO:0007669"/>
    <property type="project" value="UniProtKB-KW"/>
</dbReference>
<sequence>MTYNRVQRVRQARPQGGHWAAGNSPPSALPYASSPSIPLLTGIYPPGSPHSFFSTMAARSSRALTHVPVASSSRLFSTSIVTYRNNSPVVEQPSNAVEEPFSWRDFNGPEYPERQPLPRTHGIRVASLTLSAHHPYKLDLFSEFAWQSAQSLGIPAARPAPLKKSKELITVIKAPFVYKKFQENFERRHHHREIVAYDANKETVDLWLRYVRNNSIGGVGLKATVHEWVDVGFGRNEIEAASQSSKSTVDQAVAEEAERLLKEMEEGESVEERSRGETEAATSEAVSR</sequence>
<dbReference type="HAMAP" id="MF_00508">
    <property type="entry name" value="Ribosomal_uS10"/>
    <property type="match status" value="1"/>
</dbReference>
<comment type="similarity">
    <text evidence="1">Belongs to the universal ribosomal protein uS10 family.</text>
</comment>
<proteinExistence type="inferred from homology"/>
<dbReference type="GO" id="GO:0005840">
    <property type="term" value="C:ribosome"/>
    <property type="evidence" value="ECO:0007669"/>
    <property type="project" value="UniProtKB-KW"/>
</dbReference>
<evidence type="ECO:0000259" key="5">
    <source>
        <dbReference type="SMART" id="SM01403"/>
    </source>
</evidence>
<dbReference type="AlphaFoldDB" id="A0AAD9CXH8"/>
<dbReference type="SUPFAM" id="SSF54999">
    <property type="entry name" value="Ribosomal protein S10"/>
    <property type="match status" value="1"/>
</dbReference>
<evidence type="ECO:0000256" key="1">
    <source>
        <dbReference type="ARBA" id="ARBA00007102"/>
    </source>
</evidence>
<feature type="compositionally biased region" description="Basic and acidic residues" evidence="4">
    <location>
        <begin position="258"/>
        <end position="278"/>
    </location>
</feature>
<comment type="caution">
    <text evidence="6">The sequence shown here is derived from an EMBL/GenBank/DDBJ whole genome shotgun (WGS) entry which is preliminary data.</text>
</comment>
<name>A0AAD9CXH8_PAPLA</name>
<dbReference type="GO" id="GO:0006412">
    <property type="term" value="P:translation"/>
    <property type="evidence" value="ECO:0007669"/>
    <property type="project" value="InterPro"/>
</dbReference>
<evidence type="ECO:0000256" key="2">
    <source>
        <dbReference type="ARBA" id="ARBA00022980"/>
    </source>
</evidence>
<dbReference type="PANTHER" id="PTHR11700">
    <property type="entry name" value="30S RIBOSOMAL PROTEIN S10 FAMILY MEMBER"/>
    <property type="match status" value="1"/>
</dbReference>
<dbReference type="InterPro" id="IPR027486">
    <property type="entry name" value="Ribosomal_uS10_dom"/>
</dbReference>
<evidence type="ECO:0000256" key="3">
    <source>
        <dbReference type="ARBA" id="ARBA00023274"/>
    </source>
</evidence>
<gene>
    <name evidence="6" type="ORF">DB88DRAFT_386654</name>
</gene>
<accession>A0AAD9CXH8</accession>
<feature type="region of interest" description="Disordered" evidence="4">
    <location>
        <begin position="1"/>
        <end position="24"/>
    </location>
</feature>
<dbReference type="EMBL" id="JAODAN010000009">
    <property type="protein sequence ID" value="KAK1922188.1"/>
    <property type="molecule type" value="Genomic_DNA"/>
</dbReference>
<feature type="region of interest" description="Disordered" evidence="4">
    <location>
        <begin position="258"/>
        <end position="288"/>
    </location>
</feature>
<evidence type="ECO:0000313" key="6">
    <source>
        <dbReference type="EMBL" id="KAK1922188.1"/>
    </source>
</evidence>
<reference evidence="6" key="1">
    <citation type="submission" date="2023-02" db="EMBL/GenBank/DDBJ databases">
        <title>Identification and recombinant expression of a fungal hydrolase from Papiliotrema laurentii that hydrolyzes apple cutin and clears colloidal polyester polyurethane.</title>
        <authorList>
            <consortium name="DOE Joint Genome Institute"/>
            <person name="Roman V.A."/>
            <person name="Bojanowski C."/>
            <person name="Crable B.R."/>
            <person name="Wagner D.N."/>
            <person name="Hung C.S."/>
            <person name="Nadeau L.J."/>
            <person name="Schratz L."/>
            <person name="Haridas S."/>
            <person name="Pangilinan J."/>
            <person name="Lipzen A."/>
            <person name="Na H."/>
            <person name="Yan M."/>
            <person name="Ng V."/>
            <person name="Grigoriev I.V."/>
            <person name="Spatafora J.W."/>
            <person name="Barlow D."/>
            <person name="Biffinger J."/>
            <person name="Kelley-Loughnane N."/>
            <person name="Varaljay V.A."/>
            <person name="Crookes-Goodson W.J."/>
        </authorList>
    </citation>
    <scope>NUCLEOTIDE SEQUENCE</scope>
    <source>
        <strain evidence="6">5307AH</strain>
    </source>
</reference>
<dbReference type="Gene3D" id="3.30.70.600">
    <property type="entry name" value="Ribosomal protein S10 domain"/>
    <property type="match status" value="1"/>
</dbReference>
<dbReference type="SMART" id="SM01403">
    <property type="entry name" value="Ribosomal_S10"/>
    <property type="match status" value="1"/>
</dbReference>
<evidence type="ECO:0000313" key="7">
    <source>
        <dbReference type="Proteomes" id="UP001182556"/>
    </source>
</evidence>
<dbReference type="InterPro" id="IPR001848">
    <property type="entry name" value="Ribosomal_uS10"/>
</dbReference>
<organism evidence="6 7">
    <name type="scientific">Papiliotrema laurentii</name>
    <name type="common">Cryptococcus laurentii</name>
    <dbReference type="NCBI Taxonomy" id="5418"/>
    <lineage>
        <taxon>Eukaryota</taxon>
        <taxon>Fungi</taxon>
        <taxon>Dikarya</taxon>
        <taxon>Basidiomycota</taxon>
        <taxon>Agaricomycotina</taxon>
        <taxon>Tremellomycetes</taxon>
        <taxon>Tremellales</taxon>
        <taxon>Rhynchogastremaceae</taxon>
        <taxon>Papiliotrema</taxon>
    </lineage>
</organism>
<keyword evidence="7" id="KW-1185">Reference proteome</keyword>
<evidence type="ECO:0000256" key="4">
    <source>
        <dbReference type="SAM" id="MobiDB-lite"/>
    </source>
</evidence>
<dbReference type="Pfam" id="PF00338">
    <property type="entry name" value="Ribosomal_S10"/>
    <property type="match status" value="1"/>
</dbReference>
<dbReference type="Proteomes" id="UP001182556">
    <property type="component" value="Unassembled WGS sequence"/>
</dbReference>
<feature type="domain" description="Small ribosomal subunit protein uS10" evidence="5">
    <location>
        <begin position="127"/>
        <end position="224"/>
    </location>
</feature>
<keyword evidence="3" id="KW-0687">Ribonucleoprotein</keyword>
<dbReference type="GO" id="GO:0003735">
    <property type="term" value="F:structural constituent of ribosome"/>
    <property type="evidence" value="ECO:0007669"/>
    <property type="project" value="InterPro"/>
</dbReference>